<sequence>MVITAEAALVSLQQGQISAVELLQLYLERIKQREPLVGAWETLDLDSALQQAQRCDAAQAAGQPLAPLHGIPIGIKDTFATRDFPTNWGTPIHAGQQLGYDAAVVERLRAAGAIILGKTVTTEYAIARPNKTRNPHNLEHTPGASSSGSAAAVADGMVPVAIGTQMVGSILRPAAYCGILGFKPSFGTISRYGLMPSCRELDHVGIFAHTVADIQRTLKVLAATDPRDPDCYGTLAPSSPNPTPPKLALMLEPHASWLESEAKAALLDTATALTAAGAIITEIGLPPEFTTHFEQINVLAAASMAANHGADYDRCADQMSPKLRQVIEEGRRISATAYAHARQAAVNYTLHLSNLWRDVDAILTPVTTGPAPHGLENTGSPIFCALWTLCGLPAIAIPVRTASNGLPLAIQLVAARLRDFDLLALTDWVMGCLSTHPLSNYANCHLY</sequence>
<dbReference type="PANTHER" id="PTHR11895:SF7">
    <property type="entry name" value="GLUTAMYL-TRNA(GLN) AMIDOTRANSFERASE SUBUNIT A, MITOCHONDRIAL"/>
    <property type="match status" value="1"/>
</dbReference>
<evidence type="ECO:0000256" key="1">
    <source>
        <dbReference type="ARBA" id="ARBA00009199"/>
    </source>
</evidence>
<dbReference type="InterPro" id="IPR023631">
    <property type="entry name" value="Amidase_dom"/>
</dbReference>
<feature type="domain" description="Amidase" evidence="3">
    <location>
        <begin position="21"/>
        <end position="423"/>
    </location>
</feature>
<evidence type="ECO:0000259" key="3">
    <source>
        <dbReference type="Pfam" id="PF01425"/>
    </source>
</evidence>
<dbReference type="GO" id="GO:0003824">
    <property type="term" value="F:catalytic activity"/>
    <property type="evidence" value="ECO:0007669"/>
    <property type="project" value="InterPro"/>
</dbReference>
<proteinExistence type="inferred from homology"/>
<dbReference type="PANTHER" id="PTHR11895">
    <property type="entry name" value="TRANSAMIDASE"/>
    <property type="match status" value="1"/>
</dbReference>
<comment type="similarity">
    <text evidence="1">Belongs to the amidase family.</text>
</comment>
<dbReference type="InterPro" id="IPR000120">
    <property type="entry name" value="Amidase"/>
</dbReference>
<dbReference type="EMBL" id="CP053586">
    <property type="protein sequence ID" value="WNZ26267.1"/>
    <property type="molecule type" value="Genomic_DNA"/>
</dbReference>
<dbReference type="SUPFAM" id="SSF75304">
    <property type="entry name" value="Amidase signature (AS) enzymes"/>
    <property type="match status" value="1"/>
</dbReference>
<dbReference type="AlphaFoldDB" id="A0AA97AN03"/>
<gene>
    <name evidence="4" type="ORF">HJG54_27895</name>
</gene>
<accession>A0AA97AN03</accession>
<dbReference type="Pfam" id="PF01425">
    <property type="entry name" value="Amidase"/>
    <property type="match status" value="1"/>
</dbReference>
<dbReference type="RefSeq" id="WP_316432510.1">
    <property type="nucleotide sequence ID" value="NZ_CP053586.1"/>
</dbReference>
<dbReference type="InterPro" id="IPR036928">
    <property type="entry name" value="AS_sf"/>
</dbReference>
<evidence type="ECO:0000256" key="2">
    <source>
        <dbReference type="SAM" id="MobiDB-lite"/>
    </source>
</evidence>
<name>A0AA97AN03_9CYAN</name>
<evidence type="ECO:0000313" key="4">
    <source>
        <dbReference type="EMBL" id="WNZ26267.1"/>
    </source>
</evidence>
<dbReference type="Gene3D" id="3.90.1300.10">
    <property type="entry name" value="Amidase signature (AS) domain"/>
    <property type="match status" value="1"/>
</dbReference>
<reference evidence="4" key="1">
    <citation type="submission" date="2020-05" db="EMBL/GenBank/DDBJ databases">
        <authorList>
            <person name="Zhu T."/>
            <person name="Keshari N."/>
            <person name="Lu X."/>
        </authorList>
    </citation>
    <scope>NUCLEOTIDE SEQUENCE</scope>
    <source>
        <strain evidence="4">NK1-12</strain>
    </source>
</reference>
<feature type="region of interest" description="Disordered" evidence="2">
    <location>
        <begin position="128"/>
        <end position="150"/>
    </location>
</feature>
<protein>
    <submittedName>
        <fullName evidence="4">Amidase</fullName>
    </submittedName>
</protein>
<organism evidence="4">
    <name type="scientific">Leptolyngbya sp. NK1-12</name>
    <dbReference type="NCBI Taxonomy" id="2547451"/>
    <lineage>
        <taxon>Bacteria</taxon>
        <taxon>Bacillati</taxon>
        <taxon>Cyanobacteriota</taxon>
        <taxon>Cyanophyceae</taxon>
        <taxon>Leptolyngbyales</taxon>
        <taxon>Leptolyngbyaceae</taxon>
        <taxon>Leptolyngbya group</taxon>
        <taxon>Leptolyngbya</taxon>
    </lineage>
</organism>